<evidence type="ECO:0008006" key="3">
    <source>
        <dbReference type="Google" id="ProtNLM"/>
    </source>
</evidence>
<dbReference type="InterPro" id="IPR021321">
    <property type="entry name" value="DUF2922"/>
</dbReference>
<accession>A0A653II22</accession>
<dbReference type="AlphaFoldDB" id="A0A653II22"/>
<dbReference type="EMBL" id="CABWKQ010000059">
    <property type="protein sequence ID" value="VWX38797.1"/>
    <property type="molecule type" value="Genomic_DNA"/>
</dbReference>
<name>A0A653II22_9BACL</name>
<dbReference type="RefSeq" id="WP_029333475.1">
    <property type="nucleotide sequence ID" value="NZ_LR732308.1"/>
</dbReference>
<gene>
    <name evidence="1" type="ORF">EXIGUO9Y_90018</name>
</gene>
<organism evidence="1 2">
    <name type="scientific">Exiguobacterium oxidotolerans</name>
    <dbReference type="NCBI Taxonomy" id="223958"/>
    <lineage>
        <taxon>Bacteria</taxon>
        <taxon>Bacillati</taxon>
        <taxon>Bacillota</taxon>
        <taxon>Bacilli</taxon>
        <taxon>Bacillales</taxon>
        <taxon>Bacillales Family XII. Incertae Sedis</taxon>
        <taxon>Exiguobacterium</taxon>
    </lineage>
</organism>
<dbReference type="Proteomes" id="UP000439752">
    <property type="component" value="Unassembled WGS sequence"/>
</dbReference>
<evidence type="ECO:0000313" key="2">
    <source>
        <dbReference type="Proteomes" id="UP000439752"/>
    </source>
</evidence>
<keyword evidence="2" id="KW-1185">Reference proteome</keyword>
<evidence type="ECO:0000313" key="1">
    <source>
        <dbReference type="EMBL" id="VWX38797.1"/>
    </source>
</evidence>
<proteinExistence type="predicted"/>
<protein>
    <recommendedName>
        <fullName evidence="3">DUF2922 domain-containing protein</fullName>
    </recommendedName>
</protein>
<reference evidence="1 2" key="1">
    <citation type="submission" date="2019-10" db="EMBL/GenBank/DDBJ databases">
        <authorList>
            <person name="Karimi E."/>
        </authorList>
    </citation>
    <scope>NUCLEOTIDE SEQUENCE [LARGE SCALE GENOMIC DNA]</scope>
    <source>
        <strain evidence="1">Exiguobacterium sp. 9Y</strain>
    </source>
</reference>
<dbReference type="Pfam" id="PF11148">
    <property type="entry name" value="DUF2922"/>
    <property type="match status" value="1"/>
</dbReference>
<sequence length="68" mass="7539">MEHTILLTFDTSTNKPFRLRLSGAKADTTVAEVKALGNLMVAHDPFYNGIIKLREAELQNSSESAYVL</sequence>